<dbReference type="InterPro" id="IPR015424">
    <property type="entry name" value="PyrdxlP-dep_Trfase"/>
</dbReference>
<dbReference type="PATRIC" id="fig|129848.4.peg.2283"/>
<dbReference type="PANTHER" id="PTHR43586">
    <property type="entry name" value="CYSTEINE DESULFURASE"/>
    <property type="match status" value="1"/>
</dbReference>
<evidence type="ECO:0000256" key="4">
    <source>
        <dbReference type="ARBA" id="ARBA00022679"/>
    </source>
</evidence>
<gene>
    <name evidence="8" type="primary">csd</name>
    <name evidence="8" type="ORF">MCBB_2234</name>
</gene>
<dbReference type="InterPro" id="IPR015421">
    <property type="entry name" value="PyrdxlP-dep_Trfase_major"/>
</dbReference>
<dbReference type="STRING" id="118062.MCBB_2234"/>
<keyword evidence="9" id="KW-1185">Reference proteome</keyword>
<name>A0A1D3L563_9EURY</name>
<dbReference type="SUPFAM" id="SSF53383">
    <property type="entry name" value="PLP-dependent transferases"/>
    <property type="match status" value="1"/>
</dbReference>
<protein>
    <recommendedName>
        <fullName evidence="3">cysteine desulfurase</fullName>
        <ecNumber evidence="3">2.8.1.7</ecNumber>
    </recommendedName>
</protein>
<dbReference type="GeneID" id="30413069"/>
<evidence type="ECO:0000313" key="9">
    <source>
        <dbReference type="Proteomes" id="UP000094707"/>
    </source>
</evidence>
<evidence type="ECO:0000256" key="5">
    <source>
        <dbReference type="ARBA" id="ARBA00022898"/>
    </source>
</evidence>
<dbReference type="Gene3D" id="3.90.1150.10">
    <property type="entry name" value="Aspartate Aminotransferase, domain 1"/>
    <property type="match status" value="1"/>
</dbReference>
<dbReference type="GO" id="GO:0006534">
    <property type="term" value="P:cysteine metabolic process"/>
    <property type="evidence" value="ECO:0007669"/>
    <property type="project" value="InterPro"/>
</dbReference>
<dbReference type="OrthoDB" id="5817at2157"/>
<sequence>MQERDEIDIRPDFPLLEESIYLDAASTTPTPKAVVEAMCDYFYNYNVNTGRGAYKLAVKATNEFEKARSRISKFINAKPTEIFFTKNTTEAVNLVARGLPFKKGDSIVLPNIEHHSNFLPWLRLKEKGVDVRIVKADEYGIVHPEDIEAAVDKTTKLITTTHVSNAIGSVQPIHELGKIASENEVLFMVDAAQSAGHMKLDVRDIGADFVSFPGHKGLLGPVGTGFLYCKDEHAEELEPLNLGGGTVLDVKEGSFELEAVPARFEGGTQNIAGVIGLGAAVKYLEKIGLDRIERHSRKLTDMMYEGVSSMDNTTVYGSPENIYGIVAFNIDGVNAHDVAKILDELKNICVRSGHHCAIPAIRHLGAYELGGSVRASVHYYNTEEEIQTFIESLEEISKFLGD</sequence>
<evidence type="ECO:0000259" key="7">
    <source>
        <dbReference type="Pfam" id="PF00266"/>
    </source>
</evidence>
<dbReference type="PIRSF" id="PIRSF005572">
    <property type="entry name" value="NifS"/>
    <property type="match status" value="1"/>
</dbReference>
<dbReference type="InterPro" id="IPR010970">
    <property type="entry name" value="Cys_dSase_SufS"/>
</dbReference>
<dbReference type="InterPro" id="IPR015422">
    <property type="entry name" value="PyrdxlP-dep_Trfase_small"/>
</dbReference>
<keyword evidence="5" id="KW-0663">Pyridoxal phosphate</keyword>
<comment type="similarity">
    <text evidence="2">Belongs to the class-V pyridoxal-phosphate-dependent aminotransferase family. Csd subfamily.</text>
</comment>
<reference evidence="8 9" key="1">
    <citation type="submission" date="2016-08" db="EMBL/GenBank/DDBJ databases">
        <authorList>
            <person name="Seilhamer J.J."/>
        </authorList>
    </citation>
    <scope>NUCLEOTIDE SEQUENCE [LARGE SCALE GENOMIC DNA]</scope>
    <source>
        <strain evidence="8">Buetzberg</strain>
    </source>
</reference>
<proteinExistence type="inferred from homology"/>
<dbReference type="CDD" id="cd06453">
    <property type="entry name" value="SufS_like"/>
    <property type="match status" value="1"/>
</dbReference>
<dbReference type="EMBL" id="LT607756">
    <property type="protein sequence ID" value="SCG86773.1"/>
    <property type="molecule type" value="Genomic_DNA"/>
</dbReference>
<dbReference type="AlphaFoldDB" id="A0A1D3L563"/>
<evidence type="ECO:0000256" key="3">
    <source>
        <dbReference type="ARBA" id="ARBA00012239"/>
    </source>
</evidence>
<organism evidence="8 9">
    <name type="scientific">Methanobacterium congolense</name>
    <dbReference type="NCBI Taxonomy" id="118062"/>
    <lineage>
        <taxon>Archaea</taxon>
        <taxon>Methanobacteriati</taxon>
        <taxon>Methanobacteriota</taxon>
        <taxon>Methanomada group</taxon>
        <taxon>Methanobacteria</taxon>
        <taxon>Methanobacteriales</taxon>
        <taxon>Methanobacteriaceae</taxon>
        <taxon>Methanobacterium</taxon>
    </lineage>
</organism>
<dbReference type="PANTHER" id="PTHR43586:SF8">
    <property type="entry name" value="CYSTEINE DESULFURASE 1, CHLOROPLASTIC"/>
    <property type="match status" value="1"/>
</dbReference>
<dbReference type="Pfam" id="PF00266">
    <property type="entry name" value="Aminotran_5"/>
    <property type="match status" value="1"/>
</dbReference>
<comment type="catalytic activity">
    <reaction evidence="6">
        <text>(sulfur carrier)-H + L-cysteine = (sulfur carrier)-SH + L-alanine</text>
        <dbReference type="Rhea" id="RHEA:43892"/>
        <dbReference type="Rhea" id="RHEA-COMP:14737"/>
        <dbReference type="Rhea" id="RHEA-COMP:14739"/>
        <dbReference type="ChEBI" id="CHEBI:29917"/>
        <dbReference type="ChEBI" id="CHEBI:35235"/>
        <dbReference type="ChEBI" id="CHEBI:57972"/>
        <dbReference type="ChEBI" id="CHEBI:64428"/>
        <dbReference type="EC" id="2.8.1.7"/>
    </reaction>
</comment>
<evidence type="ECO:0000313" key="8">
    <source>
        <dbReference type="EMBL" id="SCG86773.1"/>
    </source>
</evidence>
<dbReference type="RefSeq" id="WP_071907804.1">
    <property type="nucleotide sequence ID" value="NZ_LT607756.1"/>
</dbReference>
<accession>A0A1D3L563</accession>
<dbReference type="InterPro" id="IPR016454">
    <property type="entry name" value="Cysteine_dSase"/>
</dbReference>
<dbReference type="Gene3D" id="3.40.640.10">
    <property type="entry name" value="Type I PLP-dependent aspartate aminotransferase-like (Major domain)"/>
    <property type="match status" value="1"/>
</dbReference>
<comment type="cofactor">
    <cofactor evidence="1">
        <name>pyridoxal 5'-phosphate</name>
        <dbReference type="ChEBI" id="CHEBI:597326"/>
    </cofactor>
</comment>
<dbReference type="EC" id="2.8.1.7" evidence="3"/>
<dbReference type="GO" id="GO:0031071">
    <property type="term" value="F:cysteine desulfurase activity"/>
    <property type="evidence" value="ECO:0007669"/>
    <property type="project" value="UniProtKB-EC"/>
</dbReference>
<dbReference type="InterPro" id="IPR000192">
    <property type="entry name" value="Aminotrans_V_dom"/>
</dbReference>
<dbReference type="KEGG" id="mcub:MCBB_2234"/>
<evidence type="ECO:0000256" key="1">
    <source>
        <dbReference type="ARBA" id="ARBA00001933"/>
    </source>
</evidence>
<keyword evidence="4 8" id="KW-0808">Transferase</keyword>
<dbReference type="Proteomes" id="UP000094707">
    <property type="component" value="Chromosome I"/>
</dbReference>
<dbReference type="GO" id="GO:0030170">
    <property type="term" value="F:pyridoxal phosphate binding"/>
    <property type="evidence" value="ECO:0007669"/>
    <property type="project" value="InterPro"/>
</dbReference>
<evidence type="ECO:0000256" key="2">
    <source>
        <dbReference type="ARBA" id="ARBA00010447"/>
    </source>
</evidence>
<feature type="domain" description="Aminotransferase class V" evidence="7">
    <location>
        <begin position="20"/>
        <end position="389"/>
    </location>
</feature>
<evidence type="ECO:0000256" key="6">
    <source>
        <dbReference type="ARBA" id="ARBA00050776"/>
    </source>
</evidence>